<evidence type="ECO:0000313" key="4">
    <source>
        <dbReference type="EMBL" id="SEM15589.1"/>
    </source>
</evidence>
<dbReference type="OrthoDB" id="1099963at2"/>
<dbReference type="RefSeq" id="WP_093328979.1">
    <property type="nucleotide sequence ID" value="NZ_FOAF01000008.1"/>
</dbReference>
<protein>
    <submittedName>
        <fullName evidence="4">FecR family protein</fullName>
    </submittedName>
</protein>
<evidence type="ECO:0000259" key="2">
    <source>
        <dbReference type="Pfam" id="PF04773"/>
    </source>
</evidence>
<dbReference type="AlphaFoldDB" id="A0A1H7W3B6"/>
<feature type="transmembrane region" description="Helical" evidence="1">
    <location>
        <begin position="90"/>
        <end position="112"/>
    </location>
</feature>
<keyword evidence="1" id="KW-0812">Transmembrane</keyword>
<dbReference type="InterPro" id="IPR032508">
    <property type="entry name" value="FecR_C"/>
</dbReference>
<dbReference type="PANTHER" id="PTHR30273">
    <property type="entry name" value="PERIPLASMIC SIGNAL SENSOR AND SIGMA FACTOR ACTIVATOR FECR-RELATED"/>
    <property type="match status" value="1"/>
</dbReference>
<gene>
    <name evidence="4" type="ORF">SAMN05661044_04386</name>
</gene>
<dbReference type="PANTHER" id="PTHR30273:SF2">
    <property type="entry name" value="PROTEIN FECR"/>
    <property type="match status" value="1"/>
</dbReference>
<dbReference type="InterPro" id="IPR012373">
    <property type="entry name" value="Ferrdict_sens_TM"/>
</dbReference>
<accession>A0A1H7W3B6</accession>
<reference evidence="5" key="1">
    <citation type="submission" date="2016-10" db="EMBL/GenBank/DDBJ databases">
        <authorList>
            <person name="Varghese N."/>
            <person name="Submissions S."/>
        </authorList>
    </citation>
    <scope>NUCLEOTIDE SEQUENCE [LARGE SCALE GENOMIC DNA]</scope>
    <source>
        <strain evidence="5">DSM 18733</strain>
    </source>
</reference>
<dbReference type="Pfam" id="PF04773">
    <property type="entry name" value="FecR"/>
    <property type="match status" value="1"/>
</dbReference>
<dbReference type="Pfam" id="PF16344">
    <property type="entry name" value="FecR_C"/>
    <property type="match status" value="1"/>
</dbReference>
<keyword evidence="1" id="KW-0472">Membrane</keyword>
<dbReference type="STRING" id="407022.SAMN05661044_04386"/>
<dbReference type="Proteomes" id="UP000199421">
    <property type="component" value="Unassembled WGS sequence"/>
</dbReference>
<dbReference type="Gene3D" id="2.60.120.1440">
    <property type="match status" value="1"/>
</dbReference>
<evidence type="ECO:0000259" key="3">
    <source>
        <dbReference type="Pfam" id="PF16344"/>
    </source>
</evidence>
<dbReference type="Gene3D" id="3.55.50.30">
    <property type="match status" value="1"/>
</dbReference>
<feature type="domain" description="Protein FecR C-terminal" evidence="3">
    <location>
        <begin position="330"/>
        <end position="396"/>
    </location>
</feature>
<proteinExistence type="predicted"/>
<keyword evidence="5" id="KW-1185">Reference proteome</keyword>
<organism evidence="4 5">
    <name type="scientific">Olivibacter domesticus</name>
    <name type="common">Pseudosphingobacterium domesticum</name>
    <dbReference type="NCBI Taxonomy" id="407022"/>
    <lineage>
        <taxon>Bacteria</taxon>
        <taxon>Pseudomonadati</taxon>
        <taxon>Bacteroidota</taxon>
        <taxon>Sphingobacteriia</taxon>
        <taxon>Sphingobacteriales</taxon>
        <taxon>Sphingobacteriaceae</taxon>
        <taxon>Olivibacter</taxon>
    </lineage>
</organism>
<sequence>MKKASLRFTFLVTKYLNKSATAAEIEELSTLLHTLEIEEINKIMEQIYEQTDTTNPVLNLDQSQNILQNILKDTKISQQTHFSKRKYSPIYKLSIAAIIGAITFGLVFFKFYSLQKDNQRTLPIKQTSDISAGGNRATLSMANGTIILLDSANKGVLARDEGTIIKKTAEGQLAFNARHIQYDKEASIGVNTIYTPRGGQYQIILPDGSKVWLNAETSIKFPSKFIGAERRVELIGEAYFEIAKKINQPFKVVTNRIEVQVLGTAFSISGYKDETTQKTTLFDGAIKIKRGEKTQLLKPGEQSILTANNQFQLKDGVDPEVELAWKNGLFLFKDASMKEVMNQVARWYNVKVIYTGKNSKKLFNGSVSRSANLDELMSMLAFTGVAYEIKERNIIIKN</sequence>
<dbReference type="GO" id="GO:0016989">
    <property type="term" value="F:sigma factor antagonist activity"/>
    <property type="evidence" value="ECO:0007669"/>
    <property type="project" value="TreeGrafter"/>
</dbReference>
<name>A0A1H7W3B6_OLID1</name>
<evidence type="ECO:0000313" key="5">
    <source>
        <dbReference type="Proteomes" id="UP000199421"/>
    </source>
</evidence>
<keyword evidence="1" id="KW-1133">Transmembrane helix</keyword>
<feature type="domain" description="FecR protein" evidence="2">
    <location>
        <begin position="192"/>
        <end position="286"/>
    </location>
</feature>
<dbReference type="InterPro" id="IPR006860">
    <property type="entry name" value="FecR"/>
</dbReference>
<evidence type="ECO:0000256" key="1">
    <source>
        <dbReference type="SAM" id="Phobius"/>
    </source>
</evidence>
<dbReference type="EMBL" id="FOAF01000008">
    <property type="protein sequence ID" value="SEM15589.1"/>
    <property type="molecule type" value="Genomic_DNA"/>
</dbReference>